<evidence type="ECO:0000256" key="1">
    <source>
        <dbReference type="ARBA" id="ARBA00022723"/>
    </source>
</evidence>
<dbReference type="GO" id="GO:0046872">
    <property type="term" value="F:metal ion binding"/>
    <property type="evidence" value="ECO:0007669"/>
    <property type="project" value="UniProtKB-KW"/>
</dbReference>
<dbReference type="GO" id="GO:0043171">
    <property type="term" value="P:peptide catabolic process"/>
    <property type="evidence" value="ECO:0007669"/>
    <property type="project" value="TreeGrafter"/>
</dbReference>
<dbReference type="GO" id="GO:0005739">
    <property type="term" value="C:mitochondrion"/>
    <property type="evidence" value="ECO:0007669"/>
    <property type="project" value="TreeGrafter"/>
</dbReference>
<sequence length="67" mass="7937">MGLRFILQSERDTIYLENRIEDFLDKLRAHVEKMTPEEYDAQVQSVITKKLEKDKNLAQEGSKILRN</sequence>
<dbReference type="Gene3D" id="3.30.830.10">
    <property type="entry name" value="Metalloenzyme, LuxS/M16 peptidase-like"/>
    <property type="match status" value="1"/>
</dbReference>
<dbReference type="PANTHER" id="PTHR43690:SF18">
    <property type="entry name" value="INSULIN-DEGRADING ENZYME-RELATED"/>
    <property type="match status" value="1"/>
</dbReference>
<dbReference type="AlphaFoldDB" id="A0A9P6XLQ4"/>
<dbReference type="PANTHER" id="PTHR43690">
    <property type="entry name" value="NARDILYSIN"/>
    <property type="match status" value="1"/>
</dbReference>
<dbReference type="SUPFAM" id="SSF63411">
    <property type="entry name" value="LuxS/MPP-like metallohydrolase"/>
    <property type="match status" value="1"/>
</dbReference>
<evidence type="ECO:0000259" key="2">
    <source>
        <dbReference type="Pfam" id="PF22456"/>
    </source>
</evidence>
<protein>
    <recommendedName>
        <fullName evidence="2">Coenzyme PQQ synthesis protein F-like C-terminal lobe domain-containing protein</fullName>
    </recommendedName>
</protein>
<dbReference type="EMBL" id="JAANIU010020483">
    <property type="protein sequence ID" value="KAG1523696.1"/>
    <property type="molecule type" value="Genomic_DNA"/>
</dbReference>
<dbReference type="InterPro" id="IPR011249">
    <property type="entry name" value="Metalloenz_LuxS/M16"/>
</dbReference>
<dbReference type="GO" id="GO:0005829">
    <property type="term" value="C:cytosol"/>
    <property type="evidence" value="ECO:0007669"/>
    <property type="project" value="TreeGrafter"/>
</dbReference>
<feature type="domain" description="Coenzyme PQQ synthesis protein F-like C-terminal lobe" evidence="2">
    <location>
        <begin position="2"/>
        <end position="62"/>
    </location>
</feature>
<comment type="caution">
    <text evidence="3">The sequence shown here is derived from an EMBL/GenBank/DDBJ whole genome shotgun (WGS) entry which is preliminary data.</text>
</comment>
<dbReference type="InterPro" id="IPR054734">
    <property type="entry name" value="PqqF-like_C_4"/>
</dbReference>
<name>A0A9P6XLQ4_9FUNG</name>
<keyword evidence="4" id="KW-1185">Reference proteome</keyword>
<dbReference type="Pfam" id="PF22456">
    <property type="entry name" value="PqqF-like_C_4"/>
    <property type="match status" value="1"/>
</dbReference>
<proteinExistence type="predicted"/>
<dbReference type="Proteomes" id="UP000740926">
    <property type="component" value="Unassembled WGS sequence"/>
</dbReference>
<dbReference type="GO" id="GO:0051603">
    <property type="term" value="P:proteolysis involved in protein catabolic process"/>
    <property type="evidence" value="ECO:0007669"/>
    <property type="project" value="TreeGrafter"/>
</dbReference>
<accession>A0A9P6XLQ4</accession>
<evidence type="ECO:0000313" key="3">
    <source>
        <dbReference type="EMBL" id="KAG1523696.1"/>
    </source>
</evidence>
<organism evidence="3 4">
    <name type="scientific">Rhizopus delemar</name>
    <dbReference type="NCBI Taxonomy" id="936053"/>
    <lineage>
        <taxon>Eukaryota</taxon>
        <taxon>Fungi</taxon>
        <taxon>Fungi incertae sedis</taxon>
        <taxon>Mucoromycota</taxon>
        <taxon>Mucoromycotina</taxon>
        <taxon>Mucoromycetes</taxon>
        <taxon>Mucorales</taxon>
        <taxon>Mucorineae</taxon>
        <taxon>Rhizopodaceae</taxon>
        <taxon>Rhizopus</taxon>
    </lineage>
</organism>
<dbReference type="InterPro" id="IPR050626">
    <property type="entry name" value="Peptidase_M16"/>
</dbReference>
<keyword evidence="1" id="KW-0479">Metal-binding</keyword>
<dbReference type="GO" id="GO:0004222">
    <property type="term" value="F:metalloendopeptidase activity"/>
    <property type="evidence" value="ECO:0007669"/>
    <property type="project" value="TreeGrafter"/>
</dbReference>
<gene>
    <name evidence="3" type="ORF">G6F50_018588</name>
</gene>
<evidence type="ECO:0000313" key="4">
    <source>
        <dbReference type="Proteomes" id="UP000740926"/>
    </source>
</evidence>
<reference evidence="3 4" key="1">
    <citation type="journal article" date="2020" name="Microb. Genom.">
        <title>Genetic diversity of clinical and environmental Mucorales isolates obtained from an investigation of mucormycosis cases among solid organ transplant recipients.</title>
        <authorList>
            <person name="Nguyen M.H."/>
            <person name="Kaul D."/>
            <person name="Muto C."/>
            <person name="Cheng S.J."/>
            <person name="Richter R.A."/>
            <person name="Bruno V.M."/>
            <person name="Liu G."/>
            <person name="Beyhan S."/>
            <person name="Sundermann A.J."/>
            <person name="Mounaud S."/>
            <person name="Pasculle A.W."/>
            <person name="Nierman W.C."/>
            <person name="Driscoll E."/>
            <person name="Cumbie R."/>
            <person name="Clancy C.J."/>
            <person name="Dupont C.L."/>
        </authorList>
    </citation>
    <scope>NUCLEOTIDE SEQUENCE [LARGE SCALE GENOMIC DNA]</scope>
    <source>
        <strain evidence="3 4">GL24</strain>
    </source>
</reference>